<dbReference type="RefSeq" id="WP_198110995.1">
    <property type="nucleotide sequence ID" value="NZ_JAEDAK010000006.1"/>
</dbReference>
<keyword evidence="5" id="KW-0812">Transmembrane</keyword>
<dbReference type="InterPro" id="IPR036942">
    <property type="entry name" value="Beta-barrel_TonB_sf"/>
</dbReference>
<feature type="region of interest" description="Disordered" evidence="12">
    <location>
        <begin position="314"/>
        <end position="333"/>
    </location>
</feature>
<evidence type="ECO:0000256" key="6">
    <source>
        <dbReference type="ARBA" id="ARBA00022729"/>
    </source>
</evidence>
<dbReference type="GO" id="GO:0015344">
    <property type="term" value="F:siderophore uptake transmembrane transporter activity"/>
    <property type="evidence" value="ECO:0007669"/>
    <property type="project" value="TreeGrafter"/>
</dbReference>
<dbReference type="EMBL" id="JAEDAK010000006">
    <property type="protein sequence ID" value="MBH9577215.1"/>
    <property type="molecule type" value="Genomic_DNA"/>
</dbReference>
<organism evidence="15 16">
    <name type="scientific">Inhella proteolytica</name>
    <dbReference type="NCBI Taxonomy" id="2795029"/>
    <lineage>
        <taxon>Bacteria</taxon>
        <taxon>Pseudomonadati</taxon>
        <taxon>Pseudomonadota</taxon>
        <taxon>Betaproteobacteria</taxon>
        <taxon>Burkholderiales</taxon>
        <taxon>Sphaerotilaceae</taxon>
        <taxon>Inhella</taxon>
    </lineage>
</organism>
<keyword evidence="16" id="KW-1185">Reference proteome</keyword>
<dbReference type="InterPro" id="IPR039426">
    <property type="entry name" value="TonB-dep_rcpt-like"/>
</dbReference>
<keyword evidence="3" id="KW-1134">Transmembrane beta strand</keyword>
<gene>
    <name evidence="15" type="ORF">I7X39_09880</name>
</gene>
<dbReference type="Proteomes" id="UP000613266">
    <property type="component" value="Unassembled WGS sequence"/>
</dbReference>
<evidence type="ECO:0000256" key="2">
    <source>
        <dbReference type="ARBA" id="ARBA00022448"/>
    </source>
</evidence>
<dbReference type="AlphaFoldDB" id="A0A931J6V4"/>
<evidence type="ECO:0000313" key="15">
    <source>
        <dbReference type="EMBL" id="MBH9577215.1"/>
    </source>
</evidence>
<keyword evidence="11" id="KW-0998">Cell outer membrane</keyword>
<dbReference type="SUPFAM" id="SSF56935">
    <property type="entry name" value="Porins"/>
    <property type="match status" value="1"/>
</dbReference>
<feature type="chain" id="PRO_5037066086" evidence="13">
    <location>
        <begin position="22"/>
        <end position="637"/>
    </location>
</feature>
<keyword evidence="2" id="KW-0813">Transport</keyword>
<evidence type="ECO:0000256" key="8">
    <source>
        <dbReference type="ARBA" id="ARBA00023065"/>
    </source>
</evidence>
<dbReference type="PANTHER" id="PTHR32552">
    <property type="entry name" value="FERRICHROME IRON RECEPTOR-RELATED"/>
    <property type="match status" value="1"/>
</dbReference>
<reference evidence="15" key="1">
    <citation type="submission" date="2020-12" db="EMBL/GenBank/DDBJ databases">
        <title>The genome sequence of Inhella sp. 1Y17.</title>
        <authorList>
            <person name="Liu Y."/>
        </authorList>
    </citation>
    <scope>NUCLEOTIDE SEQUENCE</scope>
    <source>
        <strain evidence="15">1Y17</strain>
    </source>
</reference>
<dbReference type="Pfam" id="PF00593">
    <property type="entry name" value="TonB_dep_Rec_b-barrel"/>
    <property type="match status" value="1"/>
</dbReference>
<keyword evidence="15" id="KW-0675">Receptor</keyword>
<feature type="signal peptide" evidence="13">
    <location>
        <begin position="1"/>
        <end position="21"/>
    </location>
</feature>
<keyword evidence="7" id="KW-0408">Iron</keyword>
<keyword evidence="9" id="KW-0798">TonB box</keyword>
<keyword evidence="4" id="KW-0410">Iron transport</keyword>
<dbReference type="InterPro" id="IPR000531">
    <property type="entry name" value="Beta-barrel_TonB"/>
</dbReference>
<evidence type="ECO:0000256" key="9">
    <source>
        <dbReference type="ARBA" id="ARBA00023077"/>
    </source>
</evidence>
<protein>
    <submittedName>
        <fullName evidence="15">TonB-dependent receptor</fullName>
    </submittedName>
</protein>
<evidence type="ECO:0000313" key="16">
    <source>
        <dbReference type="Proteomes" id="UP000613266"/>
    </source>
</evidence>
<dbReference type="PANTHER" id="PTHR32552:SF68">
    <property type="entry name" value="FERRICHROME OUTER MEMBRANE TRANSPORTER_PHAGE RECEPTOR"/>
    <property type="match status" value="1"/>
</dbReference>
<evidence type="ECO:0000256" key="13">
    <source>
        <dbReference type="SAM" id="SignalP"/>
    </source>
</evidence>
<evidence type="ECO:0000256" key="3">
    <source>
        <dbReference type="ARBA" id="ARBA00022452"/>
    </source>
</evidence>
<evidence type="ECO:0000256" key="11">
    <source>
        <dbReference type="ARBA" id="ARBA00023237"/>
    </source>
</evidence>
<comment type="caution">
    <text evidence="15">The sequence shown here is derived from an EMBL/GenBank/DDBJ whole genome shotgun (WGS) entry which is preliminary data.</text>
</comment>
<evidence type="ECO:0000259" key="14">
    <source>
        <dbReference type="Pfam" id="PF00593"/>
    </source>
</evidence>
<keyword evidence="10" id="KW-0472">Membrane</keyword>
<evidence type="ECO:0000256" key="4">
    <source>
        <dbReference type="ARBA" id="ARBA00022496"/>
    </source>
</evidence>
<name>A0A931J6V4_9BURK</name>
<evidence type="ECO:0000256" key="7">
    <source>
        <dbReference type="ARBA" id="ARBA00023004"/>
    </source>
</evidence>
<dbReference type="Gene3D" id="2.40.170.20">
    <property type="entry name" value="TonB-dependent receptor, beta-barrel domain"/>
    <property type="match status" value="1"/>
</dbReference>
<evidence type="ECO:0000256" key="10">
    <source>
        <dbReference type="ARBA" id="ARBA00023136"/>
    </source>
</evidence>
<comment type="subcellular location">
    <subcellularLocation>
        <location evidence="1">Cell outer membrane</location>
        <topology evidence="1">Multi-pass membrane protein</topology>
    </subcellularLocation>
</comment>
<evidence type="ECO:0000256" key="1">
    <source>
        <dbReference type="ARBA" id="ARBA00004571"/>
    </source>
</evidence>
<keyword evidence="8" id="KW-0406">Ion transport</keyword>
<evidence type="ECO:0000256" key="5">
    <source>
        <dbReference type="ARBA" id="ARBA00022692"/>
    </source>
</evidence>
<evidence type="ECO:0000256" key="12">
    <source>
        <dbReference type="SAM" id="MobiDB-lite"/>
    </source>
</evidence>
<sequence length="637" mass="69093">MLSLRVLACSATLLGASAALANTSGSAVQAAGDAFGTSVGRETIGLYNSSSVRGFSPTAAGNVRIDGLYFDQVWNLSARLRSASVVRVGLTAQGFVFPAPTGIVDHQLRRPGEEGHGLVVGTVDHWGGRVLDVDFTQPLNGQFALSGGTSLIHTEYGNGTDSNAWNASLALWWRPGADTEAMAFFSRHDTTHDQIGPQLSTATPGLPPLSTPRQFDGPNWAYYSGVGLNRGGLLRHRFSPAWELRAGLFHSEFDDRQSVTHLLLDVQPDGRGRRLLIVDPPSRTAADSGELRLSWTFGEGDWRQRLHAQAAGRLRERRNGGSQTLDLGPSRMGDPVTLAQPQFQFGPRTRDEVDQHWLGLAYELRHGRSFEANAGLQRSSYRKRFARPGQPEVEDRAQPWLYNLSGAWHLAPGLVAYGGFTRGLEESGIAPGNASNRNQALPAILTRQFDAGLRWQIAPRLRLVAGLFDVRKPYFNLDAAQLYTQLGDVRHRGLELSLAGQVSAEVRVVAGAVLMQPEVRGEAVRLGRVGERPVGQAERVLKLNAVWTPKSLGGPSFDAGLSHTGAMAATRDNAVELPALTELDLGLRWPLQIGARPLTLRALLTNATNQRSFELRGAGSYAERPGRLLAISLSTAW</sequence>
<dbReference type="GO" id="GO:0009279">
    <property type="term" value="C:cell outer membrane"/>
    <property type="evidence" value="ECO:0007669"/>
    <property type="project" value="UniProtKB-SubCell"/>
</dbReference>
<accession>A0A931J6V4</accession>
<proteinExistence type="predicted"/>
<feature type="domain" description="TonB-dependent receptor-like beta-barrel" evidence="14">
    <location>
        <begin position="188"/>
        <end position="605"/>
    </location>
</feature>
<keyword evidence="6 13" id="KW-0732">Signal</keyword>